<evidence type="ECO:0000313" key="9">
    <source>
        <dbReference type="Proteomes" id="UP000199301"/>
    </source>
</evidence>
<evidence type="ECO:0000256" key="2">
    <source>
        <dbReference type="ARBA" id="ARBA00022630"/>
    </source>
</evidence>
<feature type="binding site" evidence="4">
    <location>
        <position position="269"/>
    </location>
    <ligand>
        <name>NAD(+)</name>
        <dbReference type="ChEBI" id="CHEBI:57540"/>
    </ligand>
</feature>
<comment type="cofactor">
    <cofactor evidence="4">
        <name>FAD</name>
        <dbReference type="ChEBI" id="CHEBI:57692"/>
    </cofactor>
    <text evidence="4">Binds 1 FAD per subunit.</text>
</comment>
<comment type="similarity">
    <text evidence="1">Belongs to the class-I pyridine nucleotide-disulfide oxidoreductase family.</text>
</comment>
<evidence type="ECO:0000256" key="1">
    <source>
        <dbReference type="ARBA" id="ARBA00007532"/>
    </source>
</evidence>
<feature type="binding site" evidence="4">
    <location>
        <position position="308"/>
    </location>
    <ligand>
        <name>FAD</name>
        <dbReference type="ChEBI" id="CHEBI:57692"/>
    </ligand>
</feature>
<dbReference type="Pfam" id="PF07992">
    <property type="entry name" value="Pyr_redox_2"/>
    <property type="match status" value="1"/>
</dbReference>
<name>A0A1H0Z9W1_9ACTN</name>
<evidence type="ECO:0000313" key="8">
    <source>
        <dbReference type="EMBL" id="SDQ24198.1"/>
    </source>
</evidence>
<dbReference type="OrthoDB" id="4763248at2"/>
<keyword evidence="4" id="KW-0520">NAD</keyword>
<dbReference type="InterPro" id="IPR004099">
    <property type="entry name" value="Pyr_nucl-diS_OxRdtase_dimer"/>
</dbReference>
<dbReference type="STRING" id="995062.SAMN04489718_0925"/>
<feature type="binding site" evidence="4">
    <location>
        <begin position="182"/>
        <end position="189"/>
    </location>
    <ligand>
        <name>NAD(+)</name>
        <dbReference type="ChEBI" id="CHEBI:57540"/>
    </ligand>
</feature>
<organism evidence="8 9">
    <name type="scientific">Actinopolyspora saharensis</name>
    <dbReference type="NCBI Taxonomy" id="995062"/>
    <lineage>
        <taxon>Bacteria</taxon>
        <taxon>Bacillati</taxon>
        <taxon>Actinomycetota</taxon>
        <taxon>Actinomycetes</taxon>
        <taxon>Actinopolysporales</taxon>
        <taxon>Actinopolysporaceae</taxon>
        <taxon>Actinopolyspora</taxon>
    </lineage>
</organism>
<dbReference type="SUPFAM" id="SSF55424">
    <property type="entry name" value="FAD/NAD-linked reductases, dimerisation (C-terminal) domain"/>
    <property type="match status" value="1"/>
</dbReference>
<accession>A0A1H0Z9W1</accession>
<dbReference type="PIRSF" id="PIRSF000350">
    <property type="entry name" value="Mercury_reductase_MerA"/>
    <property type="match status" value="1"/>
</dbReference>
<dbReference type="InterPro" id="IPR016156">
    <property type="entry name" value="FAD/NAD-linked_Rdtase_dimer_sf"/>
</dbReference>
<dbReference type="AlphaFoldDB" id="A0A1H0Z9W1"/>
<keyword evidence="3 4" id="KW-0274">FAD</keyword>
<proteinExistence type="inferred from homology"/>
<dbReference type="GO" id="GO:0050660">
    <property type="term" value="F:flavin adenine dinucleotide binding"/>
    <property type="evidence" value="ECO:0007669"/>
    <property type="project" value="TreeGrafter"/>
</dbReference>
<dbReference type="Pfam" id="PF02852">
    <property type="entry name" value="Pyr_redox_dim"/>
    <property type="match status" value="1"/>
</dbReference>
<dbReference type="PANTHER" id="PTHR43014:SF2">
    <property type="entry name" value="MERCURIC REDUCTASE"/>
    <property type="match status" value="1"/>
</dbReference>
<dbReference type="PRINTS" id="PR00411">
    <property type="entry name" value="PNDRDTASEI"/>
</dbReference>
<keyword evidence="9" id="KW-1185">Reference proteome</keyword>
<dbReference type="InterPro" id="IPR036188">
    <property type="entry name" value="FAD/NAD-bd_sf"/>
</dbReference>
<dbReference type="Gene3D" id="3.30.390.30">
    <property type="match status" value="1"/>
</dbReference>
<keyword evidence="4" id="KW-0547">Nucleotide-binding</keyword>
<gene>
    <name evidence="8" type="ORF">SAMN04489718_0925</name>
</gene>
<feature type="binding site" evidence="4">
    <location>
        <position position="52"/>
    </location>
    <ligand>
        <name>FAD</name>
        <dbReference type="ChEBI" id="CHEBI:57692"/>
    </ligand>
</feature>
<dbReference type="GO" id="GO:0003955">
    <property type="term" value="F:NAD(P)H dehydrogenase (quinone) activity"/>
    <property type="evidence" value="ECO:0007669"/>
    <property type="project" value="TreeGrafter"/>
</dbReference>
<evidence type="ECO:0000256" key="4">
    <source>
        <dbReference type="PIRSR" id="PIRSR000350-3"/>
    </source>
</evidence>
<dbReference type="RefSeq" id="WP_092521298.1">
    <property type="nucleotide sequence ID" value="NZ_FNKO01000001.1"/>
</dbReference>
<evidence type="ECO:0000256" key="5">
    <source>
        <dbReference type="PIRSR" id="PIRSR000350-4"/>
    </source>
</evidence>
<feature type="domain" description="Pyridine nucleotide-disulphide oxidoreductase dimerisation" evidence="6">
    <location>
        <begin position="344"/>
        <end position="452"/>
    </location>
</feature>
<reference evidence="9" key="1">
    <citation type="submission" date="2016-10" db="EMBL/GenBank/DDBJ databases">
        <authorList>
            <person name="Varghese N."/>
            <person name="Submissions S."/>
        </authorList>
    </citation>
    <scope>NUCLEOTIDE SEQUENCE [LARGE SCALE GENOMIC DNA]</scope>
    <source>
        <strain evidence="9">DSM 45459</strain>
    </source>
</reference>
<feature type="domain" description="FAD/NAD(P)-binding" evidence="7">
    <location>
        <begin position="7"/>
        <end position="323"/>
    </location>
</feature>
<dbReference type="Gene3D" id="3.50.50.60">
    <property type="entry name" value="FAD/NAD(P)-binding domain"/>
    <property type="match status" value="2"/>
</dbReference>
<dbReference type="PRINTS" id="PR00368">
    <property type="entry name" value="FADPNR"/>
</dbReference>
<feature type="disulfide bond" description="Redox-active" evidence="5">
    <location>
        <begin position="43"/>
        <end position="48"/>
    </location>
</feature>
<keyword evidence="2" id="KW-0285">Flavoprotein</keyword>
<sequence>MPDEEVDAVVVGMGPGGEDVAGRLATAGLNVIGVDNRLLGGECPYYACIPTKMMVRGAGSLAEARRVPRLAGDARVSPDWTRVADRIRDEATTDWDDSTAVERFESTGGRFLRGLGRVTAPGEVTVSTSSGEQVLRARRALVLNPGTEPAVPPVEGLAGTPFWTNREAVRARELPSSLVVLGCGPVGMEFAQIFARFGVTTTAVESSPRLLPGSEPEASACITEVFTGEGITVRTGTSATRVHHDGKHFTLELDSGETLTAEQLLVTTGRRTDLAALGVGNLGLPEDGGTIDVDGRMRAAEGVWAVGDVTGHGAFTHTSIYQARIAAADVLGNGEETADYRAEPAVTFTDPEVASVGMSESRAREQGLPVRTGVAAIPSAPRGWIHKAGNEGLIKVVADTERDIPLGATVVAPLGGEVLGALAVAVHTQTHLAQLRRMILAYPTFHRTIETALDQLAE</sequence>
<keyword evidence="8" id="KW-0670">Pyruvate</keyword>
<protein>
    <submittedName>
        <fullName evidence="8">Pyruvate/2-oxoglutarate dehydrogenase complex, dihydrolipoamide dehydrogenase (E3) component</fullName>
    </submittedName>
</protein>
<feature type="binding site" evidence="4">
    <location>
        <position position="116"/>
    </location>
    <ligand>
        <name>FAD</name>
        <dbReference type="ChEBI" id="CHEBI:57692"/>
    </ligand>
</feature>
<dbReference type="InterPro" id="IPR001100">
    <property type="entry name" value="Pyr_nuc-diS_OxRdtase"/>
</dbReference>
<dbReference type="Proteomes" id="UP000199301">
    <property type="component" value="Unassembled WGS sequence"/>
</dbReference>
<evidence type="ECO:0000256" key="3">
    <source>
        <dbReference type="ARBA" id="ARBA00022827"/>
    </source>
</evidence>
<feature type="binding site" evidence="4">
    <location>
        <position position="205"/>
    </location>
    <ligand>
        <name>NAD(+)</name>
        <dbReference type="ChEBI" id="CHEBI:57540"/>
    </ligand>
</feature>
<dbReference type="SUPFAM" id="SSF51905">
    <property type="entry name" value="FAD/NAD(P)-binding domain"/>
    <property type="match status" value="1"/>
</dbReference>
<evidence type="ECO:0000259" key="7">
    <source>
        <dbReference type="Pfam" id="PF07992"/>
    </source>
</evidence>
<dbReference type="EMBL" id="FNKO01000001">
    <property type="protein sequence ID" value="SDQ24198.1"/>
    <property type="molecule type" value="Genomic_DNA"/>
</dbReference>
<dbReference type="PANTHER" id="PTHR43014">
    <property type="entry name" value="MERCURIC REDUCTASE"/>
    <property type="match status" value="1"/>
</dbReference>
<evidence type="ECO:0000259" key="6">
    <source>
        <dbReference type="Pfam" id="PF02852"/>
    </source>
</evidence>
<dbReference type="InterPro" id="IPR023753">
    <property type="entry name" value="FAD/NAD-binding_dom"/>
</dbReference>